<comment type="similarity">
    <text evidence="2">Belongs to the LAMTOR3 family.</text>
</comment>
<comment type="caution">
    <text evidence="6">The sequence shown here is derived from an EMBL/GenBank/DDBJ whole genome shotgun (WGS) entry which is preliminary data.</text>
</comment>
<dbReference type="GO" id="GO:0031902">
    <property type="term" value="C:late endosome membrane"/>
    <property type="evidence" value="ECO:0007669"/>
    <property type="project" value="UniProtKB-SubCell"/>
</dbReference>
<evidence type="ECO:0000256" key="1">
    <source>
        <dbReference type="ARBA" id="ARBA00004492"/>
    </source>
</evidence>
<dbReference type="Gene3D" id="3.30.450.30">
    <property type="entry name" value="Dynein light chain 2a, cytoplasmic"/>
    <property type="match status" value="1"/>
</dbReference>
<name>A0A7J7FGU2_DICBM</name>
<evidence type="ECO:0000256" key="3">
    <source>
        <dbReference type="ARBA" id="ARBA00016095"/>
    </source>
</evidence>
<dbReference type="PANTHER" id="PTHR13378:SF1">
    <property type="entry name" value="RAGULATOR COMPLEX PROTEIN LAMTOR3"/>
    <property type="match status" value="1"/>
</dbReference>
<evidence type="ECO:0000256" key="4">
    <source>
        <dbReference type="ARBA" id="ARBA00032697"/>
    </source>
</evidence>
<keyword evidence="7" id="KW-1185">Reference proteome</keyword>
<organism evidence="6 7">
    <name type="scientific">Diceros bicornis minor</name>
    <name type="common">South-central black rhinoceros</name>
    <dbReference type="NCBI Taxonomy" id="77932"/>
    <lineage>
        <taxon>Eukaryota</taxon>
        <taxon>Metazoa</taxon>
        <taxon>Chordata</taxon>
        <taxon>Craniata</taxon>
        <taxon>Vertebrata</taxon>
        <taxon>Euteleostomi</taxon>
        <taxon>Mammalia</taxon>
        <taxon>Eutheria</taxon>
        <taxon>Laurasiatheria</taxon>
        <taxon>Perissodactyla</taxon>
        <taxon>Rhinocerotidae</taxon>
        <taxon>Diceros</taxon>
    </lineage>
</organism>
<dbReference type="AlphaFoldDB" id="A0A7J7FGU2"/>
<evidence type="ECO:0000256" key="2">
    <source>
        <dbReference type="ARBA" id="ARBA00005356"/>
    </source>
</evidence>
<evidence type="ECO:0000256" key="5">
    <source>
        <dbReference type="ARBA" id="ARBA00045176"/>
    </source>
</evidence>
<dbReference type="SUPFAM" id="SSF103196">
    <property type="entry name" value="Roadblock/LC7 domain"/>
    <property type="match status" value="1"/>
</dbReference>
<reference evidence="6 7" key="1">
    <citation type="journal article" date="2020" name="Mol. Biol. Evol.">
        <title>Interspecific Gene Flow and the Evolution of Specialization in Black and White Rhinoceros.</title>
        <authorList>
            <person name="Moodley Y."/>
            <person name="Westbury M.V."/>
            <person name="Russo I.M."/>
            <person name="Gopalakrishnan S."/>
            <person name="Rakotoarivelo A."/>
            <person name="Olsen R.A."/>
            <person name="Prost S."/>
            <person name="Tunstall T."/>
            <person name="Ryder O.A."/>
            <person name="Dalen L."/>
            <person name="Bruford M.W."/>
        </authorList>
    </citation>
    <scope>NUCLEOTIDE SEQUENCE [LARGE SCALE GENOMIC DNA]</scope>
    <source>
        <strain evidence="6">SBR-YM</strain>
        <tissue evidence="6">Skin</tissue>
    </source>
</reference>
<protein>
    <recommendedName>
        <fullName evidence="3">Ragulator complex protein LAMTOR3</fullName>
    </recommendedName>
    <alternativeName>
        <fullName evidence="4">Late endosomal/lysosomal adaptor and MAPK and MTOR activator 3</fullName>
    </alternativeName>
</protein>
<dbReference type="GO" id="GO:0032008">
    <property type="term" value="P:positive regulation of TOR signaling"/>
    <property type="evidence" value="ECO:0007669"/>
    <property type="project" value="TreeGrafter"/>
</dbReference>
<proteinExistence type="inferred from homology"/>
<dbReference type="InterPro" id="IPR015019">
    <property type="entry name" value="LAMTOR3"/>
</dbReference>
<dbReference type="GO" id="GO:0071230">
    <property type="term" value="P:cellular response to amino acid stimulus"/>
    <property type="evidence" value="ECO:0007669"/>
    <property type="project" value="TreeGrafter"/>
</dbReference>
<gene>
    <name evidence="6" type="ORF">HPG69_017727</name>
</gene>
<dbReference type="EMBL" id="JACDTQ010000582">
    <property type="protein sequence ID" value="KAF5927250.1"/>
    <property type="molecule type" value="Genomic_DNA"/>
</dbReference>
<dbReference type="GO" id="GO:0071986">
    <property type="term" value="C:Ragulator complex"/>
    <property type="evidence" value="ECO:0007669"/>
    <property type="project" value="TreeGrafter"/>
</dbReference>
<sequence length="107" mass="11380">MTTCGRGPSYCRVTRRWSAVIAGANENAPDRASRPGFSPAFALATDQAVNSDLQKTKVVSVPLTPTRCLPLAMSFIASSKANTALIVSLEKELAPLFEGLRQAVEVS</sequence>
<comment type="subcellular location">
    <subcellularLocation>
        <location evidence="1">Late endosome membrane</location>
        <topology evidence="1">Peripheral membrane protein</topology>
        <orientation evidence="1">Cytoplasmic side</orientation>
    </subcellularLocation>
</comment>
<evidence type="ECO:0000313" key="6">
    <source>
        <dbReference type="EMBL" id="KAF5927250.1"/>
    </source>
</evidence>
<accession>A0A7J7FGU2</accession>
<dbReference type="Proteomes" id="UP000551758">
    <property type="component" value="Unassembled WGS sequence"/>
</dbReference>
<dbReference type="PANTHER" id="PTHR13378">
    <property type="entry name" value="REGULATOR COMPLEX PROTEIN LAMTOR3"/>
    <property type="match status" value="1"/>
</dbReference>
<dbReference type="Pfam" id="PF08923">
    <property type="entry name" value="MAPKK1_Int"/>
    <property type="match status" value="1"/>
</dbReference>
<comment type="function">
    <text evidence="5">As part of the Ragulator complex it is involved in amino acid sensing and activation of mTORC1, a signaling complex promoting cell growth in response to growth factors, energy levels, and amino acids. Activated by amino acids through a mechanism involving the lysosomal V-ATPase, the Ragulator plays a dual role for the small GTPases Rag (RagA/RRAGA, RagB/RRAGB, RagC/RRAGC and/or RagD/RRAGD): it (1) acts as a guanine nucleotide exchange factor (GEF), activating the small GTPases Rag and (2) mediates recruitment of Rag GTPases to the lysosome membrane. Activated Ragulator and Rag GTPases function as a scaffold recruiting mTORC1 to lysosomes where it is in turn activated. Adapter protein that enhances the efficiency of the MAP kinase cascade facilitating the activation of MAPK2.</text>
</comment>
<evidence type="ECO:0000313" key="7">
    <source>
        <dbReference type="Proteomes" id="UP000551758"/>
    </source>
</evidence>